<keyword evidence="3" id="KW-0560">Oxidoreductase</keyword>
<reference evidence="5 6" key="1">
    <citation type="submission" date="2018-07" db="EMBL/GenBank/DDBJ databases">
        <title>Section-level genome sequencing of Aspergillus section Nigri to investigate inter- and intra-species variation.</title>
        <authorList>
            <consortium name="DOE Joint Genome Institute"/>
            <person name="Vesth T.C."/>
            <person name="Nybo J.L."/>
            <person name="Theobald S."/>
            <person name="Frisvad J.C."/>
            <person name="Larsen T.O."/>
            <person name="Nielsen K.F."/>
            <person name="Hoof J.B."/>
            <person name="Brandl J."/>
            <person name="Salamov A."/>
            <person name="Riley R."/>
            <person name="Gladden J.M."/>
            <person name="Phatale P."/>
            <person name="Nielsen M.T."/>
            <person name="Lyhne E.K."/>
            <person name="Kogle M.E."/>
            <person name="Strasser K."/>
            <person name="McDonnell E."/>
            <person name="Barry K."/>
            <person name="Clum A."/>
            <person name="Chen C."/>
            <person name="Nolan M."/>
            <person name="Sandor L."/>
            <person name="Kuo A."/>
            <person name="Lipzen A."/>
            <person name="Hainaut M."/>
            <person name="Drula E."/>
            <person name="Tsang A."/>
            <person name="Magnuson J.K."/>
            <person name="Henrissat B."/>
            <person name="Wiebenga A."/>
            <person name="Simmons B.A."/>
            <person name="Makela M.R."/>
            <person name="De vries R.P."/>
            <person name="Grigoriev I.V."/>
            <person name="Mortensen U.H."/>
            <person name="Baker S.E."/>
            <person name="Andersen M.R."/>
        </authorList>
    </citation>
    <scope>NUCLEOTIDE SEQUENCE [LARGE SCALE GENOMIC DNA]</scope>
    <source>
        <strain evidence="5 6">ATCC 13496</strain>
    </source>
</reference>
<dbReference type="GO" id="GO:0044550">
    <property type="term" value="P:secondary metabolite biosynthetic process"/>
    <property type="evidence" value="ECO:0007669"/>
    <property type="project" value="UniProtKB-ARBA"/>
</dbReference>
<dbReference type="InterPro" id="IPR020904">
    <property type="entry name" value="Sc_DH/Rdtase_CS"/>
</dbReference>
<evidence type="ECO:0000313" key="6">
    <source>
        <dbReference type="Proteomes" id="UP000253845"/>
    </source>
</evidence>
<evidence type="ECO:0000313" key="5">
    <source>
        <dbReference type="EMBL" id="RDH22844.1"/>
    </source>
</evidence>
<dbReference type="Gene3D" id="3.40.50.720">
    <property type="entry name" value="NAD(P)-binding Rossmann-like Domain"/>
    <property type="match status" value="1"/>
</dbReference>
<dbReference type="VEuPathDB" id="FungiDB:M747DRAFT_174163"/>
<dbReference type="PRINTS" id="PR00080">
    <property type="entry name" value="SDRFAMILY"/>
</dbReference>
<dbReference type="PANTHER" id="PTHR24321">
    <property type="entry name" value="DEHYDROGENASES, SHORT CHAIN"/>
    <property type="match status" value="1"/>
</dbReference>
<dbReference type="Proteomes" id="UP000253845">
    <property type="component" value="Unassembled WGS sequence"/>
</dbReference>
<dbReference type="InterPro" id="IPR002347">
    <property type="entry name" value="SDR_fam"/>
</dbReference>
<gene>
    <name evidence="5" type="ORF">M747DRAFT_174163</name>
</gene>
<keyword evidence="2" id="KW-0521">NADP</keyword>
<dbReference type="FunFam" id="3.40.50.720:FF:000084">
    <property type="entry name" value="Short-chain dehydrogenase reductase"/>
    <property type="match status" value="1"/>
</dbReference>
<accession>A0A370C4P8</accession>
<dbReference type="AlphaFoldDB" id="A0A370C4P8"/>
<sequence>MAWMSPDRYRRELQIQSPTTTMSIDLTGKTCLVTGGAGGLGKAIATRFYSAGANVVVCDINEERLRQTSLDLAGPSGDARLKVIKTDIASATEVQALFDEIVANFQKLDILINNAGIMDQFDAVGDLDEKLWDKVMAVNLTAPFLLSKLAVRNMLAQDVVNGSIVNIVSIAGKAGFMAGAAYTASKHGLVGLTKNTASYYGNKGIRCNALMMGGMETNITDAFMSNINLEGKDKAVALMTAAAAPMCDINRVAELCLSISCGPGAEIINGTCIPIDHGMSGVLG</sequence>
<evidence type="ECO:0000256" key="1">
    <source>
        <dbReference type="ARBA" id="ARBA00006484"/>
    </source>
</evidence>
<dbReference type="Pfam" id="PF00106">
    <property type="entry name" value="adh_short"/>
    <property type="match status" value="1"/>
</dbReference>
<dbReference type="PANTHER" id="PTHR24321:SF8">
    <property type="entry name" value="ESTRADIOL 17-BETA-DEHYDROGENASE 8-RELATED"/>
    <property type="match status" value="1"/>
</dbReference>
<evidence type="ECO:0000256" key="2">
    <source>
        <dbReference type="ARBA" id="ARBA00022857"/>
    </source>
</evidence>
<dbReference type="PRINTS" id="PR00081">
    <property type="entry name" value="GDHRDH"/>
</dbReference>
<dbReference type="InterPro" id="IPR036291">
    <property type="entry name" value="NAD(P)-bd_dom_sf"/>
</dbReference>
<dbReference type="EMBL" id="KZ851906">
    <property type="protein sequence ID" value="RDH22844.1"/>
    <property type="molecule type" value="Genomic_DNA"/>
</dbReference>
<evidence type="ECO:0000256" key="3">
    <source>
        <dbReference type="ARBA" id="ARBA00023002"/>
    </source>
</evidence>
<organism evidence="5 6">
    <name type="scientific">Aspergillus niger ATCC 13496</name>
    <dbReference type="NCBI Taxonomy" id="1353008"/>
    <lineage>
        <taxon>Eukaryota</taxon>
        <taxon>Fungi</taxon>
        <taxon>Dikarya</taxon>
        <taxon>Ascomycota</taxon>
        <taxon>Pezizomycotina</taxon>
        <taxon>Eurotiomycetes</taxon>
        <taxon>Eurotiomycetidae</taxon>
        <taxon>Eurotiales</taxon>
        <taxon>Aspergillaceae</taxon>
        <taxon>Aspergillus</taxon>
        <taxon>Aspergillus subgen. Circumdati</taxon>
    </lineage>
</organism>
<dbReference type="CDD" id="cd05233">
    <property type="entry name" value="SDR_c"/>
    <property type="match status" value="1"/>
</dbReference>
<dbReference type="PROSITE" id="PS00061">
    <property type="entry name" value="ADH_SHORT"/>
    <property type="match status" value="1"/>
</dbReference>
<dbReference type="GO" id="GO:0016491">
    <property type="term" value="F:oxidoreductase activity"/>
    <property type="evidence" value="ECO:0007669"/>
    <property type="project" value="UniProtKB-KW"/>
</dbReference>
<dbReference type="SUPFAM" id="SSF51735">
    <property type="entry name" value="NAD(P)-binding Rossmann-fold domains"/>
    <property type="match status" value="1"/>
</dbReference>
<comment type="similarity">
    <text evidence="1 4">Belongs to the short-chain dehydrogenases/reductases (SDR) family.</text>
</comment>
<protein>
    <submittedName>
        <fullName evidence="5">NAD(P)-binding protein</fullName>
    </submittedName>
</protein>
<evidence type="ECO:0000256" key="4">
    <source>
        <dbReference type="RuleBase" id="RU000363"/>
    </source>
</evidence>
<name>A0A370C4P8_ASPNG</name>
<proteinExistence type="inferred from homology"/>